<dbReference type="GO" id="GO:0008289">
    <property type="term" value="F:lipid binding"/>
    <property type="evidence" value="ECO:0007669"/>
    <property type="project" value="InterPro"/>
</dbReference>
<dbReference type="PANTHER" id="PTHR12136">
    <property type="entry name" value="ENHANCED DISEASE RESISTANCE-RELATED"/>
    <property type="match status" value="1"/>
</dbReference>
<dbReference type="InterPro" id="IPR045096">
    <property type="entry name" value="EDR2-like"/>
</dbReference>
<dbReference type="Pfam" id="PF07059">
    <property type="entry name" value="EDR2_C"/>
    <property type="match status" value="1"/>
</dbReference>
<reference evidence="6 7" key="1">
    <citation type="journal article" date="2014" name="Genome Biol. Evol.">
        <title>The secreted proteins of Achlya hypogyna and Thraustotheca clavata identify the ancestral oomycete secretome and reveal gene acquisitions by horizontal gene transfer.</title>
        <authorList>
            <person name="Misner I."/>
            <person name="Blouin N."/>
            <person name="Leonard G."/>
            <person name="Richards T.A."/>
            <person name="Lane C.E."/>
        </authorList>
    </citation>
    <scope>NUCLEOTIDE SEQUENCE [LARGE SCALE GENOMIC DNA]</scope>
    <source>
        <strain evidence="6 7">ATCC 48635</strain>
    </source>
</reference>
<keyword evidence="7" id="KW-1185">Reference proteome</keyword>
<comment type="subcellular location">
    <subcellularLocation>
        <location evidence="1">Endoplasmic reticulum</location>
    </subcellularLocation>
</comment>
<proteinExistence type="predicted"/>
<dbReference type="InterPro" id="IPR023393">
    <property type="entry name" value="START-like_dom_sf"/>
</dbReference>
<dbReference type="SUPFAM" id="SSF55961">
    <property type="entry name" value="Bet v1-like"/>
    <property type="match status" value="1"/>
</dbReference>
<dbReference type="InterPro" id="IPR011993">
    <property type="entry name" value="PH-like_dom_sf"/>
</dbReference>
<evidence type="ECO:0000313" key="7">
    <source>
        <dbReference type="Proteomes" id="UP000243579"/>
    </source>
</evidence>
<evidence type="ECO:0000259" key="5">
    <source>
        <dbReference type="PROSITE" id="PS50848"/>
    </source>
</evidence>
<dbReference type="Gene3D" id="3.30.530.20">
    <property type="match status" value="1"/>
</dbReference>
<evidence type="ECO:0000256" key="2">
    <source>
        <dbReference type="ARBA" id="ARBA00022824"/>
    </source>
</evidence>
<organism evidence="6 7">
    <name type="scientific">Achlya hypogyna</name>
    <name type="common">Oomycete</name>
    <name type="synonym">Protoachlya hypogyna</name>
    <dbReference type="NCBI Taxonomy" id="1202772"/>
    <lineage>
        <taxon>Eukaryota</taxon>
        <taxon>Sar</taxon>
        <taxon>Stramenopiles</taxon>
        <taxon>Oomycota</taxon>
        <taxon>Saprolegniomycetes</taxon>
        <taxon>Saprolegniales</taxon>
        <taxon>Achlyaceae</taxon>
        <taxon>Achlya</taxon>
    </lineage>
</organism>
<dbReference type="CDD" id="cd00177">
    <property type="entry name" value="START"/>
    <property type="match status" value="1"/>
</dbReference>
<comment type="caution">
    <text evidence="6">The sequence shown here is derived from an EMBL/GenBank/DDBJ whole genome shotgun (WGS) entry which is preliminary data.</text>
</comment>
<evidence type="ECO:0000256" key="3">
    <source>
        <dbReference type="SAM" id="MobiDB-lite"/>
    </source>
</evidence>
<dbReference type="GO" id="GO:0005783">
    <property type="term" value="C:endoplasmic reticulum"/>
    <property type="evidence" value="ECO:0007669"/>
    <property type="project" value="UniProtKB-SubCell"/>
</dbReference>
<dbReference type="PROSITE" id="PS50848">
    <property type="entry name" value="START"/>
    <property type="match status" value="1"/>
</dbReference>
<feature type="domain" description="PH" evidence="4">
    <location>
        <begin position="199"/>
        <end position="400"/>
    </location>
</feature>
<dbReference type="Pfam" id="PF01852">
    <property type="entry name" value="START"/>
    <property type="match status" value="1"/>
</dbReference>
<name>A0A1V9Y9E4_ACHHY</name>
<evidence type="ECO:0000259" key="4">
    <source>
        <dbReference type="PROSITE" id="PS50003"/>
    </source>
</evidence>
<dbReference type="PANTHER" id="PTHR12136:SF41">
    <property type="entry name" value="PLECKSTRIN HOMOLOGY (PH) AND LIPID-BINDING START DOMAINS-CONTAINING PROTEIN"/>
    <property type="match status" value="1"/>
</dbReference>
<feature type="compositionally biased region" description="Low complexity" evidence="3">
    <location>
        <begin position="25"/>
        <end position="38"/>
    </location>
</feature>
<dbReference type="InterPro" id="IPR001849">
    <property type="entry name" value="PH_domain"/>
</dbReference>
<evidence type="ECO:0008006" key="8">
    <source>
        <dbReference type="Google" id="ProtNLM"/>
    </source>
</evidence>
<dbReference type="AlphaFoldDB" id="A0A1V9Y9E4"/>
<dbReference type="Proteomes" id="UP000243579">
    <property type="component" value="Unassembled WGS sequence"/>
</dbReference>
<evidence type="ECO:0000256" key="1">
    <source>
        <dbReference type="ARBA" id="ARBA00004240"/>
    </source>
</evidence>
<evidence type="ECO:0000313" key="6">
    <source>
        <dbReference type="EMBL" id="OQR82350.1"/>
    </source>
</evidence>
<dbReference type="OrthoDB" id="77094at2759"/>
<accession>A0A1V9Y9E4</accession>
<dbReference type="SMART" id="SM00233">
    <property type="entry name" value="PH"/>
    <property type="match status" value="1"/>
</dbReference>
<protein>
    <recommendedName>
        <fullName evidence="8">START domain-containing protein</fullName>
    </recommendedName>
</protein>
<feature type="region of interest" description="Disordered" evidence="3">
    <location>
        <begin position="1"/>
        <end position="66"/>
    </location>
</feature>
<dbReference type="SUPFAM" id="SSF50729">
    <property type="entry name" value="PH domain-like"/>
    <property type="match status" value="1"/>
</dbReference>
<dbReference type="PROSITE" id="PS50003">
    <property type="entry name" value="PH_DOMAIN"/>
    <property type="match status" value="1"/>
</dbReference>
<dbReference type="SMART" id="SM00234">
    <property type="entry name" value="START"/>
    <property type="match status" value="1"/>
</dbReference>
<sequence length="933" mass="103854">MTESPPALARGRSSSKLPEFDAPSRRSPSMPPSSTDSPARLDRRPASFHGGQDVLEAAPSPDAAGGSNEDVSMLFDMICNDYFTARYASSESGIHILEASLVKLLKVIMLPEKNVSVKMATRIARFCEDIANESIAKEAEIRSHKAAPADMDIDLHVESLLREWIKPKLLLLVEEMRLERALRGSAGHGPSQDVASLGEIRIEGYLRKKGQHVNIWRERYFMIRSAPNGTHILCYFRKKGDREPRGWYALGPGCTVDEVRESPSLIESKRLFTIRIRHYSSTYSEESEEFTDTMPMTPLATPGTTSGEGFDFDFDPKANVKKARLKKLAAAATAATAVVLTGGLAGIGLVGVGAAAVSSAALTASASTLLTKNSVAAVSLAAESLETALWWRNSILECVAQAEAHWRQYVHWYLAQDRDVDADVVAPTSPVLSPQASKTPKVAPPPKITRRPSLGAVPRSMLKQLRWLNGLDRWSLYKQNSNLLVYANPVATERWPPMKASLAISAPPQRVFDMLMQMDSPFYKSNCLLKRAYVLEATNTHTDIVYWKLNPVALWPVVVEARDYCLLRYWYQEPDGSYVVWFHSVPHADCPPNSHPEERVVRGTMLGSGFIIAPPRADDGHGCFVSLVVHANPHGWLESRVGVNFAYVQAYQVELLNLLVVLKTSFYAHEYVSMKRKFSAPAPFEPLLPEDNTPLLAPYVDVSPLSYPLADMYWAEPEAVNFSVRGPQYPIDKVKLPSETQIFRLLGVEAYSSNQKKMHAFGLKSLRTVAEKQFYFIVNFIFPGPPYYSLVLYFTPEEPHFLVPKAPWTELLADFFDGDDSAFRSNRLKLIPRVLEGNWAVREGVGNTPTILGNKVTQRYSRGSNFCEIDYDIASSTVASGLCRLLLGYSQDLVIDLGFVLEGAMMEELPERLLGCVRLRNLDLPLTAVPYPF</sequence>
<dbReference type="InterPro" id="IPR002913">
    <property type="entry name" value="START_lipid-bd_dom"/>
</dbReference>
<feature type="domain" description="START" evidence="5">
    <location>
        <begin position="474"/>
        <end position="637"/>
    </location>
</feature>
<keyword evidence="2" id="KW-0256">Endoplasmic reticulum</keyword>
<dbReference type="Gene3D" id="2.30.29.30">
    <property type="entry name" value="Pleckstrin-homology domain (PH domain)/Phosphotyrosine-binding domain (PTB)"/>
    <property type="match status" value="1"/>
</dbReference>
<dbReference type="InterPro" id="IPR009769">
    <property type="entry name" value="EDR2_C"/>
</dbReference>
<dbReference type="EMBL" id="JNBR01002482">
    <property type="protein sequence ID" value="OQR82350.1"/>
    <property type="molecule type" value="Genomic_DNA"/>
</dbReference>
<feature type="region of interest" description="Disordered" evidence="3">
    <location>
        <begin position="431"/>
        <end position="450"/>
    </location>
</feature>
<gene>
    <name evidence="6" type="ORF">ACHHYP_16187</name>
</gene>